<name>A0AAD1SWL7_PELCU</name>
<gene>
    <name evidence="2" type="ORF">PECUL_23A000787</name>
</gene>
<feature type="non-terminal residue" evidence="2">
    <location>
        <position position="86"/>
    </location>
</feature>
<feature type="region of interest" description="Disordered" evidence="1">
    <location>
        <begin position="39"/>
        <end position="64"/>
    </location>
</feature>
<dbReference type="AlphaFoldDB" id="A0AAD1SWL7"/>
<accession>A0AAD1SWL7</accession>
<evidence type="ECO:0000313" key="3">
    <source>
        <dbReference type="Proteomes" id="UP001295444"/>
    </source>
</evidence>
<evidence type="ECO:0000256" key="1">
    <source>
        <dbReference type="SAM" id="MobiDB-lite"/>
    </source>
</evidence>
<dbReference type="EMBL" id="OW240919">
    <property type="protein sequence ID" value="CAH2310987.1"/>
    <property type="molecule type" value="Genomic_DNA"/>
</dbReference>
<protein>
    <submittedName>
        <fullName evidence="2">Uncharacterized protein</fullName>
    </submittedName>
</protein>
<reference evidence="2" key="1">
    <citation type="submission" date="2022-03" db="EMBL/GenBank/DDBJ databases">
        <authorList>
            <person name="Alioto T."/>
            <person name="Alioto T."/>
            <person name="Gomez Garrido J."/>
        </authorList>
    </citation>
    <scope>NUCLEOTIDE SEQUENCE</scope>
</reference>
<proteinExistence type="predicted"/>
<sequence length="86" mass="9875">MADTTCVLNSMDEAPNILQRLDALFKAFWEKLSARMSQSVPKIKPHPNLLQRSQHRPPRLRRRRPFWNTSSIVEGKSVSALHTLPA</sequence>
<keyword evidence="3" id="KW-1185">Reference proteome</keyword>
<organism evidence="2 3">
    <name type="scientific">Pelobates cultripes</name>
    <name type="common">Western spadefoot toad</name>
    <dbReference type="NCBI Taxonomy" id="61616"/>
    <lineage>
        <taxon>Eukaryota</taxon>
        <taxon>Metazoa</taxon>
        <taxon>Chordata</taxon>
        <taxon>Craniata</taxon>
        <taxon>Vertebrata</taxon>
        <taxon>Euteleostomi</taxon>
        <taxon>Amphibia</taxon>
        <taxon>Batrachia</taxon>
        <taxon>Anura</taxon>
        <taxon>Pelobatoidea</taxon>
        <taxon>Pelobatidae</taxon>
        <taxon>Pelobates</taxon>
    </lineage>
</organism>
<dbReference type="Proteomes" id="UP001295444">
    <property type="component" value="Chromosome 08"/>
</dbReference>
<evidence type="ECO:0000313" key="2">
    <source>
        <dbReference type="EMBL" id="CAH2310987.1"/>
    </source>
</evidence>
<feature type="compositionally biased region" description="Basic residues" evidence="1">
    <location>
        <begin position="53"/>
        <end position="64"/>
    </location>
</feature>